<keyword evidence="2" id="KW-1185">Reference proteome</keyword>
<dbReference type="EMBL" id="LXQA010472447">
    <property type="protein sequence ID" value="MCI53988.1"/>
    <property type="molecule type" value="Genomic_DNA"/>
</dbReference>
<organism evidence="1 2">
    <name type="scientific">Trifolium medium</name>
    <dbReference type="NCBI Taxonomy" id="97028"/>
    <lineage>
        <taxon>Eukaryota</taxon>
        <taxon>Viridiplantae</taxon>
        <taxon>Streptophyta</taxon>
        <taxon>Embryophyta</taxon>
        <taxon>Tracheophyta</taxon>
        <taxon>Spermatophyta</taxon>
        <taxon>Magnoliopsida</taxon>
        <taxon>eudicotyledons</taxon>
        <taxon>Gunneridae</taxon>
        <taxon>Pentapetalae</taxon>
        <taxon>rosids</taxon>
        <taxon>fabids</taxon>
        <taxon>Fabales</taxon>
        <taxon>Fabaceae</taxon>
        <taxon>Papilionoideae</taxon>
        <taxon>50 kb inversion clade</taxon>
        <taxon>NPAAA clade</taxon>
        <taxon>Hologalegina</taxon>
        <taxon>IRL clade</taxon>
        <taxon>Trifolieae</taxon>
        <taxon>Trifolium</taxon>
    </lineage>
</organism>
<evidence type="ECO:0000313" key="1">
    <source>
        <dbReference type="EMBL" id="MCI53988.1"/>
    </source>
</evidence>
<accession>A0A392SYR8</accession>
<proteinExistence type="predicted"/>
<dbReference type="Proteomes" id="UP000265520">
    <property type="component" value="Unassembled WGS sequence"/>
</dbReference>
<reference evidence="1 2" key="1">
    <citation type="journal article" date="2018" name="Front. Plant Sci.">
        <title>Red Clover (Trifolium pratense) and Zigzag Clover (T. medium) - A Picture of Genomic Similarities and Differences.</title>
        <authorList>
            <person name="Dluhosova J."/>
            <person name="Istvanek J."/>
            <person name="Nedelnik J."/>
            <person name="Repkova J."/>
        </authorList>
    </citation>
    <scope>NUCLEOTIDE SEQUENCE [LARGE SCALE GENOMIC DNA]</scope>
    <source>
        <strain evidence="2">cv. 10/8</strain>
        <tissue evidence="1">Leaf</tissue>
    </source>
</reference>
<protein>
    <submittedName>
        <fullName evidence="1">Putative IMP dehydrogenase/GMP reductase</fullName>
    </submittedName>
</protein>
<comment type="caution">
    <text evidence="1">The sequence shown here is derived from an EMBL/GenBank/DDBJ whole genome shotgun (WGS) entry which is preliminary data.</text>
</comment>
<name>A0A392SYR8_9FABA</name>
<feature type="non-terminal residue" evidence="1">
    <location>
        <position position="85"/>
    </location>
</feature>
<evidence type="ECO:0000313" key="2">
    <source>
        <dbReference type="Proteomes" id="UP000265520"/>
    </source>
</evidence>
<dbReference type="AlphaFoldDB" id="A0A392SYR8"/>
<sequence>MNRFSIAQAFSDYLTDNYVTEEMRGPRALNGFDTDTGYILWFYQVSHPKILPPIEGNPPRPANVEVLIAEENANDKCDVFEICRT</sequence>